<dbReference type="OrthoDB" id="5321503at2"/>
<accession>A0A1L3JCK0</accession>
<keyword evidence="4" id="KW-1185">Reference proteome</keyword>
<evidence type="ECO:0000256" key="1">
    <source>
        <dbReference type="ARBA" id="ARBA00008486"/>
    </source>
</evidence>
<dbReference type="Proteomes" id="UP000242561">
    <property type="component" value="Chromosome"/>
</dbReference>
<dbReference type="InterPro" id="IPR006597">
    <property type="entry name" value="Sel1-like"/>
</dbReference>
<evidence type="ECO:0000256" key="2">
    <source>
        <dbReference type="ARBA" id="ARBA00022737"/>
    </source>
</evidence>
<dbReference type="InterPro" id="IPR040239">
    <property type="entry name" value="HcpB-like"/>
</dbReference>
<organism evidence="3 4">
    <name type="scientific">Sphingorhabdus lutea</name>
    <dbReference type="NCBI Taxonomy" id="1913578"/>
    <lineage>
        <taxon>Bacteria</taxon>
        <taxon>Pseudomonadati</taxon>
        <taxon>Pseudomonadota</taxon>
        <taxon>Alphaproteobacteria</taxon>
        <taxon>Sphingomonadales</taxon>
        <taxon>Sphingomonadaceae</taxon>
        <taxon>Sphingorhabdus</taxon>
    </lineage>
</organism>
<gene>
    <name evidence="3" type="ORF">LPB140_08840</name>
</gene>
<name>A0A1L3JCK0_9SPHN</name>
<evidence type="ECO:0000313" key="4">
    <source>
        <dbReference type="Proteomes" id="UP000242561"/>
    </source>
</evidence>
<dbReference type="KEGG" id="sphl:LPB140_08840"/>
<dbReference type="PANTHER" id="PTHR13891:SF1">
    <property type="entry name" value="CYTOCHROME C OXIDASE ASSEMBLY FACTOR 7"/>
    <property type="match status" value="1"/>
</dbReference>
<evidence type="ECO:0000313" key="3">
    <source>
        <dbReference type="EMBL" id="APG62877.1"/>
    </source>
</evidence>
<keyword evidence="2" id="KW-0677">Repeat</keyword>
<dbReference type="EMBL" id="CP018154">
    <property type="protein sequence ID" value="APG62877.1"/>
    <property type="molecule type" value="Genomic_DNA"/>
</dbReference>
<dbReference type="InterPro" id="IPR011990">
    <property type="entry name" value="TPR-like_helical_dom_sf"/>
</dbReference>
<dbReference type="Gene3D" id="1.25.40.10">
    <property type="entry name" value="Tetratricopeptide repeat domain"/>
    <property type="match status" value="2"/>
</dbReference>
<protein>
    <submittedName>
        <fullName evidence="3">Uncharacterized protein</fullName>
    </submittedName>
</protein>
<dbReference type="AlphaFoldDB" id="A0A1L3JCK0"/>
<dbReference type="Pfam" id="PF08238">
    <property type="entry name" value="Sel1"/>
    <property type="match status" value="6"/>
</dbReference>
<proteinExistence type="inferred from homology"/>
<dbReference type="RefSeq" id="WP_072559526.1">
    <property type="nucleotide sequence ID" value="NZ_CP018154.1"/>
</dbReference>
<dbReference type="PANTHER" id="PTHR13891">
    <property type="entry name" value="CYTOCHROME C OXIDASE ASSEMBLY FACTOR 7"/>
    <property type="match status" value="1"/>
</dbReference>
<dbReference type="SMART" id="SM00671">
    <property type="entry name" value="SEL1"/>
    <property type="match status" value="7"/>
</dbReference>
<comment type="similarity">
    <text evidence="1">Belongs to the hcp beta-lactamase family.</text>
</comment>
<sequence length="320" mass="34693">MRYIALIILLFGYIIPVNATVSEKAKSVEILRISCEKKKAQACLDYTSALYMGTYDRVNYPLARKYAKITCDLKEAEGCNFLAAMQEKGQGGAQNMDGAISNFDTACNMGNGGACNNLAQIIYDGRLTEQRKLDFSLDTARALYAKGCDKNIAISCNNYAVMLLQGQGGALKQVEARAFFDVACTAGNLDACANYGYMQLSGIGGPEDFAKASVLLQESCEKGHLLACDNWAYMMMNGLGVEKNLKSAETIFAKGCAANQGNSCYNLGGFYYYGYDGLYVIDNVSAYNYYKKRCDLGNPSACGKLAAMMIVGKAPIAKDK</sequence>
<dbReference type="STRING" id="1913578.LPB140_08840"/>
<dbReference type="SUPFAM" id="SSF81901">
    <property type="entry name" value="HCP-like"/>
    <property type="match status" value="2"/>
</dbReference>
<reference evidence="3 4" key="1">
    <citation type="submission" date="2016-11" db="EMBL/GenBank/DDBJ databases">
        <title>Sphingorhabdus sp. LPB0140, isolated from marine environment.</title>
        <authorList>
            <person name="Kim E."/>
            <person name="Yi H."/>
        </authorList>
    </citation>
    <scope>NUCLEOTIDE SEQUENCE [LARGE SCALE GENOMIC DNA]</scope>
    <source>
        <strain evidence="3 4">LPB0140</strain>
    </source>
</reference>